<dbReference type="InterPro" id="IPR025705">
    <property type="entry name" value="Beta_hexosaminidase_sua/sub"/>
</dbReference>
<comment type="similarity">
    <text evidence="2">Belongs to the glycosyl hydrolase 20 family.</text>
</comment>
<dbReference type="OrthoDB" id="726159at2"/>
<dbReference type="InterPro" id="IPR015883">
    <property type="entry name" value="Glyco_hydro_20_cat"/>
</dbReference>
<dbReference type="Proteomes" id="UP000240971">
    <property type="component" value="Unassembled WGS sequence"/>
</dbReference>
<dbReference type="EC" id="3.2.1.52" evidence="3"/>
<accession>A0A2P8HBT6</accession>
<dbReference type="CDD" id="cd06563">
    <property type="entry name" value="GH20_chitobiase-like"/>
    <property type="match status" value="1"/>
</dbReference>
<dbReference type="InterPro" id="IPR017853">
    <property type="entry name" value="GH"/>
</dbReference>
<dbReference type="EMBL" id="PYAW01000007">
    <property type="protein sequence ID" value="PSL43693.1"/>
    <property type="molecule type" value="Genomic_DNA"/>
</dbReference>
<dbReference type="GO" id="GO:0005975">
    <property type="term" value="P:carbohydrate metabolic process"/>
    <property type="evidence" value="ECO:0007669"/>
    <property type="project" value="InterPro"/>
</dbReference>
<dbReference type="Gene3D" id="3.20.20.80">
    <property type="entry name" value="Glycosidases"/>
    <property type="match status" value="1"/>
</dbReference>
<evidence type="ECO:0000313" key="12">
    <source>
        <dbReference type="EMBL" id="PSL43693.1"/>
    </source>
</evidence>
<reference evidence="12 13" key="1">
    <citation type="submission" date="2018-03" db="EMBL/GenBank/DDBJ databases">
        <title>Genomic Encyclopedia of Archaeal and Bacterial Type Strains, Phase II (KMG-II): from individual species to whole genera.</title>
        <authorList>
            <person name="Goeker M."/>
        </authorList>
    </citation>
    <scope>NUCLEOTIDE SEQUENCE [LARGE SCALE GENOMIC DNA]</scope>
    <source>
        <strain evidence="12 13">DSM 24859</strain>
    </source>
</reference>
<evidence type="ECO:0000259" key="9">
    <source>
        <dbReference type="Pfam" id="PF00754"/>
    </source>
</evidence>
<comment type="catalytic activity">
    <reaction evidence="1">
        <text>Hydrolysis of terminal non-reducing N-acetyl-D-hexosamine residues in N-acetyl-beta-D-hexosaminides.</text>
        <dbReference type="EC" id="3.2.1.52"/>
    </reaction>
</comment>
<feature type="domain" description="Glycoside hydrolase family 20 catalytic" evidence="8">
    <location>
        <begin position="152"/>
        <end position="494"/>
    </location>
</feature>
<evidence type="ECO:0000259" key="8">
    <source>
        <dbReference type="Pfam" id="PF00728"/>
    </source>
</evidence>
<dbReference type="InterPro" id="IPR000421">
    <property type="entry name" value="FA58C"/>
</dbReference>
<dbReference type="GO" id="GO:0004563">
    <property type="term" value="F:beta-N-acetylhexosaminidase activity"/>
    <property type="evidence" value="ECO:0007669"/>
    <property type="project" value="UniProtKB-EC"/>
</dbReference>
<name>A0A2P8HBT6_CHINA</name>
<organism evidence="12 13">
    <name type="scientific">Chitinophaga niastensis</name>
    <dbReference type="NCBI Taxonomy" id="536980"/>
    <lineage>
        <taxon>Bacteria</taxon>
        <taxon>Pseudomonadati</taxon>
        <taxon>Bacteroidota</taxon>
        <taxon>Chitinophagia</taxon>
        <taxon>Chitinophagales</taxon>
        <taxon>Chitinophagaceae</taxon>
        <taxon>Chitinophaga</taxon>
    </lineage>
</organism>
<evidence type="ECO:0000256" key="1">
    <source>
        <dbReference type="ARBA" id="ARBA00001231"/>
    </source>
</evidence>
<dbReference type="GO" id="GO:0030203">
    <property type="term" value="P:glycosaminoglycan metabolic process"/>
    <property type="evidence" value="ECO:0007669"/>
    <property type="project" value="TreeGrafter"/>
</dbReference>
<evidence type="ECO:0000256" key="7">
    <source>
        <dbReference type="SAM" id="SignalP"/>
    </source>
</evidence>
<feature type="signal peptide" evidence="7">
    <location>
        <begin position="1"/>
        <end position="21"/>
    </location>
</feature>
<keyword evidence="7" id="KW-0732">Signal</keyword>
<feature type="domain" description="GH29D-like beta-sandwich" evidence="11">
    <location>
        <begin position="540"/>
        <end position="590"/>
    </location>
</feature>
<dbReference type="InterPro" id="IPR008979">
    <property type="entry name" value="Galactose-bd-like_sf"/>
</dbReference>
<dbReference type="Pfam" id="PF00754">
    <property type="entry name" value="F5_F8_type_C"/>
    <property type="match status" value="1"/>
</dbReference>
<dbReference type="Gene3D" id="2.60.120.260">
    <property type="entry name" value="Galactose-binding domain-like"/>
    <property type="match status" value="1"/>
</dbReference>
<keyword evidence="4" id="KW-0378">Hydrolase</keyword>
<keyword evidence="5" id="KW-0326">Glycosidase</keyword>
<dbReference type="PANTHER" id="PTHR22600:SF57">
    <property type="entry name" value="BETA-N-ACETYLHEXOSAMINIDASE"/>
    <property type="match status" value="1"/>
</dbReference>
<evidence type="ECO:0000256" key="4">
    <source>
        <dbReference type="ARBA" id="ARBA00022801"/>
    </source>
</evidence>
<evidence type="ECO:0000259" key="10">
    <source>
        <dbReference type="Pfam" id="PF02838"/>
    </source>
</evidence>
<dbReference type="SUPFAM" id="SSF49785">
    <property type="entry name" value="Galactose-binding domain-like"/>
    <property type="match status" value="1"/>
</dbReference>
<feature type="domain" description="F5/8 type C" evidence="9">
    <location>
        <begin position="628"/>
        <end position="743"/>
    </location>
</feature>
<dbReference type="SUPFAM" id="SSF51445">
    <property type="entry name" value="(Trans)glycosidases"/>
    <property type="match status" value="1"/>
</dbReference>
<comment type="caution">
    <text evidence="12">The sequence shown here is derived from an EMBL/GenBank/DDBJ whole genome shotgun (WGS) entry which is preliminary data.</text>
</comment>
<dbReference type="Pfam" id="PF02838">
    <property type="entry name" value="Glyco_hydro_20b"/>
    <property type="match status" value="1"/>
</dbReference>
<dbReference type="AlphaFoldDB" id="A0A2P8HBT6"/>
<sequence>MLKRCASVLLFIACYGMSSHAQSTGNLDLIPRPSSIVVTQGTFAITAQSKVYTSPVFTPVAALFAEAAHLPKPQFSPLKTRSVQCFIFLPVDKTVLPDSAGYQIKITPHAVFITACTQTGALNAVQTLLQLILLQPDQSTLPCAEITDHPRFSYRGVHLDVSRNFFPASYIKRFIDLMALYKMNTFHWHLTDGAGWRLEIKHYPALTQIAAWRDYAVWKDWWAKGRRYSHEGDPNAYGGYYTQAEAREIVAYAAQRGITVIPEIEMPGHSEEVLAVYPQLSCSGIPYKNSEFCLGNDSTFTFLENVLSEVMDIFPSTYIHIGGDEANKKAWKTCPKCQQRIHTENLKDENGLQSYGVRRMEKFLIKHKRKLLGWDEILEGGLAPEATVMSWRGESGGIAAAKEGHDVIMTPGGYCYFDSYQADPATQPAAIGGYLPVDKVYSYEPVPKELNATEAAHVLGAQANIWTEYIPIPSHLEYMTYPRLLALSEVVWSDTVHKNIDDFRKRLQSHYLLLQRLNVNYYRPSYDVTIHPNIDYAHKRTAVSFSTEQYQPQIRYTLDGTIPGNHSKLYTGTFDVSGSATVTAAIFKDTVLQGKPAVLPIDDHKAIGKKVIYNLPYSKSYPAQKEATLVNGYRGSLTYGDGQWQGFDGEAMDVTIDMDQEIPLNNLSVSFMQLTGPGVYMPAFVEVSISADGKKFRQIDRVNNDVPTTTATLTFKDFRFDLSGQKARYIRIYAKNTQHGFMFADEIIIY</sequence>
<dbReference type="InterPro" id="IPR059177">
    <property type="entry name" value="GH29D-like_dom"/>
</dbReference>
<dbReference type="PRINTS" id="PR00738">
    <property type="entry name" value="GLHYDRLASE20"/>
</dbReference>
<dbReference type="InterPro" id="IPR015882">
    <property type="entry name" value="HEX_bac_N"/>
</dbReference>
<dbReference type="RefSeq" id="WP_106530682.1">
    <property type="nucleotide sequence ID" value="NZ_PYAW01000007.1"/>
</dbReference>
<evidence type="ECO:0000259" key="11">
    <source>
        <dbReference type="Pfam" id="PF13290"/>
    </source>
</evidence>
<evidence type="ECO:0000256" key="3">
    <source>
        <dbReference type="ARBA" id="ARBA00012663"/>
    </source>
</evidence>
<feature type="domain" description="Beta-hexosaminidase bacterial type N-terminal" evidence="10">
    <location>
        <begin position="28"/>
        <end position="149"/>
    </location>
</feature>
<dbReference type="Gene3D" id="3.30.379.10">
    <property type="entry name" value="Chitobiase/beta-hexosaminidase domain 2-like"/>
    <property type="match status" value="1"/>
</dbReference>
<evidence type="ECO:0000256" key="2">
    <source>
        <dbReference type="ARBA" id="ARBA00006285"/>
    </source>
</evidence>
<dbReference type="Pfam" id="PF13290">
    <property type="entry name" value="CHB_HEX_C_1"/>
    <property type="match status" value="1"/>
</dbReference>
<proteinExistence type="inferred from homology"/>
<protein>
    <recommendedName>
        <fullName evidence="3">beta-N-acetylhexosaminidase</fullName>
        <ecNumber evidence="3">3.2.1.52</ecNumber>
    </recommendedName>
</protein>
<dbReference type="GO" id="GO:0016020">
    <property type="term" value="C:membrane"/>
    <property type="evidence" value="ECO:0007669"/>
    <property type="project" value="TreeGrafter"/>
</dbReference>
<evidence type="ECO:0000256" key="6">
    <source>
        <dbReference type="PIRSR" id="PIRSR625705-1"/>
    </source>
</evidence>
<dbReference type="InterPro" id="IPR029018">
    <property type="entry name" value="Hex-like_dom2"/>
</dbReference>
<dbReference type="SUPFAM" id="SSF55545">
    <property type="entry name" value="beta-N-acetylhexosaminidase-like domain"/>
    <property type="match status" value="1"/>
</dbReference>
<evidence type="ECO:0000256" key="5">
    <source>
        <dbReference type="ARBA" id="ARBA00023295"/>
    </source>
</evidence>
<evidence type="ECO:0000313" key="13">
    <source>
        <dbReference type="Proteomes" id="UP000240971"/>
    </source>
</evidence>
<dbReference type="PANTHER" id="PTHR22600">
    <property type="entry name" value="BETA-HEXOSAMINIDASE"/>
    <property type="match status" value="1"/>
</dbReference>
<gene>
    <name evidence="12" type="ORF">CLV51_1072</name>
</gene>
<feature type="active site" description="Proton donor" evidence="6">
    <location>
        <position position="325"/>
    </location>
</feature>
<keyword evidence="13" id="KW-1185">Reference proteome</keyword>
<dbReference type="Pfam" id="PF00728">
    <property type="entry name" value="Glyco_hydro_20"/>
    <property type="match status" value="1"/>
</dbReference>
<feature type="chain" id="PRO_5015153371" description="beta-N-acetylhexosaminidase" evidence="7">
    <location>
        <begin position="22"/>
        <end position="750"/>
    </location>
</feature>